<keyword evidence="2" id="KW-1185">Reference proteome</keyword>
<evidence type="ECO:0000313" key="2">
    <source>
        <dbReference type="Proteomes" id="UP000297703"/>
    </source>
</evidence>
<keyword evidence="1" id="KW-0675">Receptor</keyword>
<reference evidence="1 2" key="2">
    <citation type="submission" date="2019-04" db="EMBL/GenBank/DDBJ databases">
        <title>The genome sequence of big-headed turtle.</title>
        <authorList>
            <person name="Gong S."/>
        </authorList>
    </citation>
    <scope>NUCLEOTIDE SEQUENCE [LARGE SCALE GENOMIC DNA]</scope>
    <source>
        <strain evidence="1">DO16091913</strain>
        <tissue evidence="1">Muscle</tissue>
    </source>
</reference>
<protein>
    <submittedName>
        <fullName evidence="1">D(1) dopamine receptor-like</fullName>
    </submittedName>
</protein>
<dbReference type="Proteomes" id="UP000297703">
    <property type="component" value="Unassembled WGS sequence"/>
</dbReference>
<gene>
    <name evidence="1" type="ORF">DR999_PMT08126</name>
</gene>
<reference evidence="1 2" key="1">
    <citation type="submission" date="2019-04" db="EMBL/GenBank/DDBJ databases">
        <title>Draft genome of the big-headed turtle Platysternon megacephalum.</title>
        <authorList>
            <person name="Gong S."/>
        </authorList>
    </citation>
    <scope>NUCLEOTIDE SEQUENCE [LARGE SCALE GENOMIC DNA]</scope>
    <source>
        <strain evidence="1">DO16091913</strain>
        <tissue evidence="1">Muscle</tissue>
    </source>
</reference>
<accession>A0A4D9ELF2</accession>
<evidence type="ECO:0000313" key="1">
    <source>
        <dbReference type="EMBL" id="TFK08943.1"/>
    </source>
</evidence>
<organism evidence="1 2">
    <name type="scientific">Platysternon megacephalum</name>
    <name type="common">big-headed turtle</name>
    <dbReference type="NCBI Taxonomy" id="55544"/>
    <lineage>
        <taxon>Eukaryota</taxon>
        <taxon>Metazoa</taxon>
        <taxon>Chordata</taxon>
        <taxon>Craniata</taxon>
        <taxon>Vertebrata</taxon>
        <taxon>Euteleostomi</taxon>
        <taxon>Archelosauria</taxon>
        <taxon>Testudinata</taxon>
        <taxon>Testudines</taxon>
        <taxon>Cryptodira</taxon>
        <taxon>Durocryptodira</taxon>
        <taxon>Testudinoidea</taxon>
        <taxon>Platysternidae</taxon>
        <taxon>Platysternon</taxon>
    </lineage>
</organism>
<sequence>MSYRNHSKSTQPLALMPLYQSKTTYHPVLLQNPLAAVPFLQPSPRSNTFPCELHYIMWGEERWGYSLEMSSLQTRTKSYVWLLKGKGGKNQFRSKPKRAAK</sequence>
<dbReference type="EMBL" id="QXTE01000061">
    <property type="protein sequence ID" value="TFK08943.1"/>
    <property type="molecule type" value="Genomic_DNA"/>
</dbReference>
<name>A0A4D9ELF2_9SAUR</name>
<proteinExistence type="predicted"/>
<comment type="caution">
    <text evidence="1">The sequence shown here is derived from an EMBL/GenBank/DDBJ whole genome shotgun (WGS) entry which is preliminary data.</text>
</comment>
<dbReference type="AlphaFoldDB" id="A0A4D9ELF2"/>